<feature type="transmembrane region" description="Helical" evidence="1">
    <location>
        <begin position="136"/>
        <end position="160"/>
    </location>
</feature>
<keyword evidence="1" id="KW-1133">Transmembrane helix</keyword>
<dbReference type="AlphaFoldDB" id="A0A160TSA1"/>
<keyword evidence="1" id="KW-0472">Membrane</keyword>
<accession>A0A160TSA1</accession>
<gene>
    <name evidence="2" type="ORF">MGWOODY_Smn2019</name>
</gene>
<protein>
    <submittedName>
        <fullName evidence="2">Uncharacterized protein</fullName>
    </submittedName>
</protein>
<organism evidence="2">
    <name type="scientific">hydrothermal vent metagenome</name>
    <dbReference type="NCBI Taxonomy" id="652676"/>
    <lineage>
        <taxon>unclassified sequences</taxon>
        <taxon>metagenomes</taxon>
        <taxon>ecological metagenomes</taxon>
    </lineage>
</organism>
<dbReference type="EMBL" id="CZQE01000394">
    <property type="protein sequence ID" value="CUS46779.1"/>
    <property type="molecule type" value="Genomic_DNA"/>
</dbReference>
<evidence type="ECO:0000256" key="1">
    <source>
        <dbReference type="SAM" id="Phobius"/>
    </source>
</evidence>
<evidence type="ECO:0000313" key="2">
    <source>
        <dbReference type="EMBL" id="CUS46779.1"/>
    </source>
</evidence>
<proteinExistence type="predicted"/>
<reference evidence="2" key="1">
    <citation type="submission" date="2015-10" db="EMBL/GenBank/DDBJ databases">
        <authorList>
            <person name="Gilbert D.G."/>
        </authorList>
    </citation>
    <scope>NUCLEOTIDE SEQUENCE</scope>
</reference>
<name>A0A160TSA1_9ZZZZ</name>
<sequence>MTSPPRCPTAPAAPIGWQTPCRTARRVKVIDVSNIKTRILTMQASVSYKDRAKRWIMPIGRQSCGSSPCLAGSRHRSIPNLSIKRSGAAMTPTRALRVLVSGSYAGCAGHVDRAGAARPDEHTITRLHSHAFRKKVIMVIFAIIVVSILLLILCFAVTVAGGRAHDRQNARRKNDDR</sequence>
<keyword evidence="1" id="KW-0812">Transmembrane</keyword>